<keyword evidence="3" id="KW-1185">Reference proteome</keyword>
<proteinExistence type="predicted"/>
<dbReference type="Proteomes" id="UP000001554">
    <property type="component" value="Chromosome 10"/>
</dbReference>
<evidence type="ECO:0000259" key="2">
    <source>
        <dbReference type="Pfam" id="PF01105"/>
    </source>
</evidence>
<protein>
    <submittedName>
        <fullName evidence="4">Transmembrane emp24 domain-containing protein 6-like</fullName>
    </submittedName>
</protein>
<keyword evidence="1" id="KW-1133">Transmembrane helix</keyword>
<gene>
    <name evidence="4" type="primary">LOC118424438</name>
</gene>
<evidence type="ECO:0000256" key="1">
    <source>
        <dbReference type="SAM" id="Phobius"/>
    </source>
</evidence>
<reference evidence="3" key="1">
    <citation type="journal article" date="2020" name="Nat. Ecol. Evol.">
        <title>Deeply conserved synteny resolves early events in vertebrate evolution.</title>
        <authorList>
            <person name="Simakov O."/>
            <person name="Marletaz F."/>
            <person name="Yue J.X."/>
            <person name="O'Connell B."/>
            <person name="Jenkins J."/>
            <person name="Brandt A."/>
            <person name="Calef R."/>
            <person name="Tung C.H."/>
            <person name="Huang T.K."/>
            <person name="Schmutz J."/>
            <person name="Satoh N."/>
            <person name="Yu J.K."/>
            <person name="Putnam N.H."/>
            <person name="Green R.E."/>
            <person name="Rokhsar D.S."/>
        </authorList>
    </citation>
    <scope>NUCLEOTIDE SEQUENCE [LARGE SCALE GENOMIC DNA]</scope>
    <source>
        <strain evidence="3">S238N-H82</strain>
    </source>
</reference>
<name>A0A9J7N220_BRAFL</name>
<organism evidence="3 4">
    <name type="scientific">Branchiostoma floridae</name>
    <name type="common">Florida lancelet</name>
    <name type="synonym">Amphioxus</name>
    <dbReference type="NCBI Taxonomy" id="7739"/>
    <lineage>
        <taxon>Eukaryota</taxon>
        <taxon>Metazoa</taxon>
        <taxon>Chordata</taxon>
        <taxon>Cephalochordata</taxon>
        <taxon>Leptocardii</taxon>
        <taxon>Amphioxiformes</taxon>
        <taxon>Branchiostomatidae</taxon>
        <taxon>Branchiostoma</taxon>
    </lineage>
</organism>
<dbReference type="OMA" id="WFEYKEH"/>
<accession>A0A9J7N220</accession>
<feature type="domain" description="GOLD" evidence="2">
    <location>
        <begin position="34"/>
        <end position="148"/>
    </location>
</feature>
<evidence type="ECO:0000313" key="3">
    <source>
        <dbReference type="Proteomes" id="UP000001554"/>
    </source>
</evidence>
<dbReference type="InterPro" id="IPR009038">
    <property type="entry name" value="GOLD_dom"/>
</dbReference>
<dbReference type="OrthoDB" id="10037706at2759"/>
<dbReference type="KEGG" id="bfo:118424438"/>
<dbReference type="GeneID" id="118424438"/>
<feature type="transmembrane region" description="Helical" evidence="1">
    <location>
        <begin position="124"/>
        <end position="143"/>
    </location>
</feature>
<keyword evidence="1" id="KW-0472">Membrane</keyword>
<dbReference type="Pfam" id="PF01105">
    <property type="entry name" value="EMP24_GP25L"/>
    <property type="match status" value="1"/>
</dbReference>
<dbReference type="RefSeq" id="XP_035688896.1">
    <property type="nucleotide sequence ID" value="XM_035833003.1"/>
</dbReference>
<sequence>MKMFDPNEEEIAERIGNSGEEERDLGERDNLSLGTYRICFYNLDNLFSRLVDLNVRVNSVDWFEYKEHLPEDTLEDLDKSRIVESLDRLLGSLDHVKLQATRSRLSLTVDSLRAEASVSYVDHMALLSCLLIIGSGLMQVYFVRKLFETPNVRGTTNKA</sequence>
<dbReference type="AlphaFoldDB" id="A0A9J7N220"/>
<keyword evidence="1" id="KW-0812">Transmembrane</keyword>
<evidence type="ECO:0000313" key="4">
    <source>
        <dbReference type="RefSeq" id="XP_035688896.1"/>
    </source>
</evidence>
<reference evidence="4" key="2">
    <citation type="submission" date="2025-08" db="UniProtKB">
        <authorList>
            <consortium name="RefSeq"/>
        </authorList>
    </citation>
    <scope>IDENTIFICATION</scope>
    <source>
        <strain evidence="4">S238N-H82</strain>
        <tissue evidence="4">Testes</tissue>
    </source>
</reference>